<evidence type="ECO:0000313" key="2">
    <source>
        <dbReference type="Proteomes" id="UP001396334"/>
    </source>
</evidence>
<accession>A0ABR2SDI2</accession>
<dbReference type="Proteomes" id="UP001396334">
    <property type="component" value="Unassembled WGS sequence"/>
</dbReference>
<proteinExistence type="predicted"/>
<keyword evidence="2" id="KW-1185">Reference proteome</keyword>
<gene>
    <name evidence="1" type="ORF">V6N11_003307</name>
</gene>
<reference evidence="1 2" key="1">
    <citation type="journal article" date="2024" name="G3 (Bethesda)">
        <title>Genome assembly of Hibiscus sabdariffa L. provides insights into metabolisms of medicinal natural products.</title>
        <authorList>
            <person name="Kim T."/>
        </authorList>
    </citation>
    <scope>NUCLEOTIDE SEQUENCE [LARGE SCALE GENOMIC DNA]</scope>
    <source>
        <strain evidence="1">TK-2024</strain>
        <tissue evidence="1">Old leaves</tissue>
    </source>
</reference>
<organism evidence="1 2">
    <name type="scientific">Hibiscus sabdariffa</name>
    <name type="common">roselle</name>
    <dbReference type="NCBI Taxonomy" id="183260"/>
    <lineage>
        <taxon>Eukaryota</taxon>
        <taxon>Viridiplantae</taxon>
        <taxon>Streptophyta</taxon>
        <taxon>Embryophyta</taxon>
        <taxon>Tracheophyta</taxon>
        <taxon>Spermatophyta</taxon>
        <taxon>Magnoliopsida</taxon>
        <taxon>eudicotyledons</taxon>
        <taxon>Gunneridae</taxon>
        <taxon>Pentapetalae</taxon>
        <taxon>rosids</taxon>
        <taxon>malvids</taxon>
        <taxon>Malvales</taxon>
        <taxon>Malvaceae</taxon>
        <taxon>Malvoideae</taxon>
        <taxon>Hibiscus</taxon>
    </lineage>
</organism>
<evidence type="ECO:0000313" key="1">
    <source>
        <dbReference type="EMBL" id="KAK9023076.1"/>
    </source>
</evidence>
<protein>
    <submittedName>
        <fullName evidence="1">Uncharacterized protein</fullName>
    </submittedName>
</protein>
<sequence length="100" mass="11503">MRPELQRLERTRLLTKMLTVQPLFVRATILDSRRICSRPSGDAFRDADGNGQYDVVLLLVFLVCSLKRLPISIFPPLSWAPSWRHEDPSKNYPAHVPQTC</sequence>
<comment type="caution">
    <text evidence="1">The sequence shown here is derived from an EMBL/GenBank/DDBJ whole genome shotgun (WGS) entry which is preliminary data.</text>
</comment>
<name>A0ABR2SDI2_9ROSI</name>
<dbReference type="EMBL" id="JBBPBN010000015">
    <property type="protein sequence ID" value="KAK9023076.1"/>
    <property type="molecule type" value="Genomic_DNA"/>
</dbReference>